<dbReference type="InterPro" id="IPR032675">
    <property type="entry name" value="LRR_dom_sf"/>
</dbReference>
<feature type="compositionally biased region" description="Basic and acidic residues" evidence="6">
    <location>
        <begin position="567"/>
        <end position="576"/>
    </location>
</feature>
<dbReference type="Proteomes" id="UP000179807">
    <property type="component" value="Unassembled WGS sequence"/>
</dbReference>
<keyword evidence="2" id="KW-0963">Cytoplasm</keyword>
<keyword evidence="8" id="KW-1185">Reference proteome</keyword>
<feature type="region of interest" description="Disordered" evidence="6">
    <location>
        <begin position="344"/>
        <end position="374"/>
    </location>
</feature>
<evidence type="ECO:0000256" key="4">
    <source>
        <dbReference type="ARBA" id="ARBA00022737"/>
    </source>
</evidence>
<organism evidence="7 8">
    <name type="scientific">Tritrichomonas foetus</name>
    <dbReference type="NCBI Taxonomy" id="1144522"/>
    <lineage>
        <taxon>Eukaryota</taxon>
        <taxon>Metamonada</taxon>
        <taxon>Parabasalia</taxon>
        <taxon>Tritrichomonadida</taxon>
        <taxon>Tritrichomonadidae</taxon>
        <taxon>Tritrichomonas</taxon>
    </lineage>
</organism>
<evidence type="ECO:0000256" key="1">
    <source>
        <dbReference type="ARBA" id="ARBA00004496"/>
    </source>
</evidence>
<feature type="coiled-coil region" evidence="5">
    <location>
        <begin position="585"/>
        <end position="612"/>
    </location>
</feature>
<dbReference type="InterPro" id="IPR003591">
    <property type="entry name" value="Leu-rich_rpt_typical-subtyp"/>
</dbReference>
<feature type="region of interest" description="Disordered" evidence="6">
    <location>
        <begin position="509"/>
        <end position="576"/>
    </location>
</feature>
<dbReference type="GO" id="GO:0005634">
    <property type="term" value="C:nucleus"/>
    <property type="evidence" value="ECO:0007669"/>
    <property type="project" value="TreeGrafter"/>
</dbReference>
<dbReference type="OrthoDB" id="1668230at2759"/>
<accession>A0A1J4JLS5</accession>
<evidence type="ECO:0000256" key="3">
    <source>
        <dbReference type="ARBA" id="ARBA00022614"/>
    </source>
</evidence>
<dbReference type="PANTHER" id="PTHR22710:SF2">
    <property type="entry name" value="X-RAY RADIATION RESISTANCE-ASSOCIATED PROTEIN 1"/>
    <property type="match status" value="1"/>
</dbReference>
<keyword evidence="4" id="KW-0677">Repeat</keyword>
<feature type="compositionally biased region" description="Acidic residues" evidence="6">
    <location>
        <begin position="365"/>
        <end position="374"/>
    </location>
</feature>
<comment type="caution">
    <text evidence="7">The sequence shown here is derived from an EMBL/GenBank/DDBJ whole genome shotgun (WGS) entry which is preliminary data.</text>
</comment>
<feature type="compositionally biased region" description="Polar residues" evidence="6">
    <location>
        <begin position="513"/>
        <end position="523"/>
    </location>
</feature>
<feature type="region of interest" description="Disordered" evidence="6">
    <location>
        <begin position="401"/>
        <end position="432"/>
    </location>
</feature>
<sequence length="647" mass="73968">MRASSTRKLYRPAFEFQRGGPYIKGSAAHKPDLSLAINRIAQQQQIITPTARSARTPRRSKQVTLDMFSIAEDCGTLKYSHITELNLSGKKLNSIDLTALRDLGNLVKLDLSDNYLKLEPFGILPKLEELDFSCNNLISFTFDKNKDKDKFQSLKKLNLNFNSIGDSFHHLVNFSNLEYLTVSRNNLTFLPSDMGKFEKIEYLDLSYNQLNTNSCFVALASLPKLSILILDNNGIINIPKLQFGFAQLIRISLKNNKIESSDDILTLGDLEKLKEVDITNNPINVHRREVEAVKEVYSLSNIKLIYSMEIPSSFKARAPRQFHNLVKVDFDPLLLPSKELRKKFHTDKPQTPDASSTQESHNLDYETDENQIDENDDLLNEDFQKDRQQPKIRPNRNIVIHNFEENPNKIQNKTQNDVDDDDFDNEKKKSTQEKVETDVFMTDFSEIAPTPLPAPAPLPQNEEIFSIWKDVPVISEDSRKPLSNQKSVEKFNDAFKKLKFIVQNPKVLLKNPKPNNMQSMYSPRSSYAQSARSNRNSANITNTNNDIAKFPTNSPPKPRAKSTRNKKPTENDIKEKINKEEKISKDELFLMLNGMENRLDSAQETIDEADADGVNPVDAVLDQTNFATLHKQYETIRLELVSTLRVK</sequence>
<dbReference type="EMBL" id="MLAK01001009">
    <property type="protein sequence ID" value="OHS99359.1"/>
    <property type="molecule type" value="Genomic_DNA"/>
</dbReference>
<evidence type="ECO:0008006" key="9">
    <source>
        <dbReference type="Google" id="ProtNLM"/>
    </source>
</evidence>
<evidence type="ECO:0000256" key="5">
    <source>
        <dbReference type="SAM" id="Coils"/>
    </source>
</evidence>
<evidence type="ECO:0000256" key="6">
    <source>
        <dbReference type="SAM" id="MobiDB-lite"/>
    </source>
</evidence>
<keyword evidence="3" id="KW-0433">Leucine-rich repeat</keyword>
<feature type="compositionally biased region" description="Low complexity" evidence="6">
    <location>
        <begin position="524"/>
        <end position="545"/>
    </location>
</feature>
<evidence type="ECO:0000313" key="8">
    <source>
        <dbReference type="Proteomes" id="UP000179807"/>
    </source>
</evidence>
<dbReference type="AlphaFoldDB" id="A0A1J4JLS5"/>
<dbReference type="SMART" id="SM00369">
    <property type="entry name" value="LRR_TYP"/>
    <property type="match status" value="3"/>
</dbReference>
<dbReference type="GO" id="GO:0005737">
    <property type="term" value="C:cytoplasm"/>
    <property type="evidence" value="ECO:0007669"/>
    <property type="project" value="UniProtKB-SubCell"/>
</dbReference>
<dbReference type="VEuPathDB" id="TrichDB:TRFO_34215"/>
<dbReference type="PANTHER" id="PTHR22710">
    <property type="entry name" value="X-RAY RADIATION RESISTANCE ASSOCIATED PROTEIN 1 XRRA1"/>
    <property type="match status" value="1"/>
</dbReference>
<dbReference type="Pfam" id="PF13855">
    <property type="entry name" value="LRR_8"/>
    <property type="match status" value="1"/>
</dbReference>
<proteinExistence type="predicted"/>
<dbReference type="SUPFAM" id="SSF52058">
    <property type="entry name" value="L domain-like"/>
    <property type="match status" value="1"/>
</dbReference>
<evidence type="ECO:0000256" key="2">
    <source>
        <dbReference type="ARBA" id="ARBA00022490"/>
    </source>
</evidence>
<reference evidence="7" key="1">
    <citation type="submission" date="2016-10" db="EMBL/GenBank/DDBJ databases">
        <authorList>
            <person name="Benchimol M."/>
            <person name="Almeida L.G."/>
            <person name="Vasconcelos A.T."/>
            <person name="Perreira-Neves A."/>
            <person name="Rosa I.A."/>
            <person name="Tasca T."/>
            <person name="Bogo M.R."/>
            <person name="de Souza W."/>
        </authorList>
    </citation>
    <scope>NUCLEOTIDE SEQUENCE [LARGE SCALE GENOMIC DNA]</scope>
    <source>
        <strain evidence="7">K</strain>
    </source>
</reference>
<protein>
    <recommendedName>
        <fullName evidence="9">Leucine Rich Repeat family protein</fullName>
    </recommendedName>
</protein>
<gene>
    <name evidence="7" type="ORF">TRFO_34215</name>
</gene>
<dbReference type="RefSeq" id="XP_068352496.1">
    <property type="nucleotide sequence ID" value="XM_068509545.1"/>
</dbReference>
<comment type="subcellular location">
    <subcellularLocation>
        <location evidence="1">Cytoplasm</location>
    </subcellularLocation>
</comment>
<dbReference type="Gene3D" id="3.80.10.10">
    <property type="entry name" value="Ribonuclease Inhibitor"/>
    <property type="match status" value="3"/>
</dbReference>
<dbReference type="InterPro" id="IPR001611">
    <property type="entry name" value="Leu-rich_rpt"/>
</dbReference>
<name>A0A1J4JLS5_9EUKA</name>
<evidence type="ECO:0000313" key="7">
    <source>
        <dbReference type="EMBL" id="OHS99359.1"/>
    </source>
</evidence>
<dbReference type="GeneID" id="94844249"/>
<keyword evidence="5" id="KW-0175">Coiled coil</keyword>